<gene>
    <name evidence="1" type="ORF">CHRIB12_LOCUS955</name>
</gene>
<comment type="caution">
    <text evidence="1">The sequence shown here is derived from an EMBL/GenBank/DDBJ whole genome shotgun (WGS) entry which is preliminary data.</text>
</comment>
<dbReference type="Proteomes" id="UP000684084">
    <property type="component" value="Unassembled WGS sequence"/>
</dbReference>
<reference evidence="1" key="1">
    <citation type="submission" date="2020-05" db="EMBL/GenBank/DDBJ databases">
        <authorList>
            <person name="Rincon C."/>
            <person name="Sanders R I."/>
            <person name="Robbins C."/>
            <person name="Chaturvedi A."/>
        </authorList>
    </citation>
    <scope>NUCLEOTIDE SEQUENCE</scope>
    <source>
        <strain evidence="1">CHB12</strain>
    </source>
</reference>
<evidence type="ECO:0000313" key="1">
    <source>
        <dbReference type="EMBL" id="CAB5302396.1"/>
    </source>
</evidence>
<dbReference type="AlphaFoldDB" id="A0A915YPX1"/>
<sequence length="90" mass="10151">MTETKDYLQITLPALWNLEGFADWCASYNGFWIISTRRLLITICLKMIYGRRGNRDIGLSQQGDYSSTGRLTTHLFSSLASHGTGELFVA</sequence>
<proteinExistence type="predicted"/>
<name>A0A915YPX1_9GLOM</name>
<dbReference type="EMBL" id="CAGKOT010000001">
    <property type="protein sequence ID" value="CAB5302396.1"/>
    <property type="molecule type" value="Genomic_DNA"/>
</dbReference>
<protein>
    <submittedName>
        <fullName evidence="1">Uncharacterized protein</fullName>
    </submittedName>
</protein>
<evidence type="ECO:0000313" key="2">
    <source>
        <dbReference type="Proteomes" id="UP000684084"/>
    </source>
</evidence>
<organism evidence="1 2">
    <name type="scientific">Rhizophagus irregularis</name>
    <dbReference type="NCBI Taxonomy" id="588596"/>
    <lineage>
        <taxon>Eukaryota</taxon>
        <taxon>Fungi</taxon>
        <taxon>Fungi incertae sedis</taxon>
        <taxon>Mucoromycota</taxon>
        <taxon>Glomeromycotina</taxon>
        <taxon>Glomeromycetes</taxon>
        <taxon>Glomerales</taxon>
        <taxon>Glomeraceae</taxon>
        <taxon>Rhizophagus</taxon>
    </lineage>
</organism>
<accession>A0A915YPX1</accession>